<dbReference type="STRING" id="99656.SAMN05421659_101327"/>
<evidence type="ECO:0000313" key="1">
    <source>
        <dbReference type="EMBL" id="SEV85044.1"/>
    </source>
</evidence>
<dbReference type="RefSeq" id="WP_092449894.1">
    <property type="nucleotide sequence ID" value="NZ_FOJI01000001.1"/>
</dbReference>
<proteinExistence type="predicted"/>
<keyword evidence="2" id="KW-1185">Reference proteome</keyword>
<dbReference type="Proteomes" id="UP000199701">
    <property type="component" value="Unassembled WGS sequence"/>
</dbReference>
<gene>
    <name evidence="1" type="ORF">SAMN05421659_101327</name>
</gene>
<dbReference type="OrthoDB" id="1928027at2"/>
<reference evidence="1 2" key="1">
    <citation type="submission" date="2016-10" db="EMBL/GenBank/DDBJ databases">
        <authorList>
            <person name="de Groot N.N."/>
        </authorList>
    </citation>
    <scope>NUCLEOTIDE SEQUENCE [LARGE SCALE GENOMIC DNA]</scope>
    <source>
        <strain evidence="1 2">DSM 9179</strain>
    </source>
</reference>
<name>A0A1I0MAR9_9FIRM</name>
<organism evidence="1 2">
    <name type="scientific">[Clostridium] fimetarium</name>
    <dbReference type="NCBI Taxonomy" id="99656"/>
    <lineage>
        <taxon>Bacteria</taxon>
        <taxon>Bacillati</taxon>
        <taxon>Bacillota</taxon>
        <taxon>Clostridia</taxon>
        <taxon>Lachnospirales</taxon>
        <taxon>Lachnospiraceae</taxon>
    </lineage>
</organism>
<dbReference type="AlphaFoldDB" id="A0A1I0MAR9"/>
<sequence>MSIQVISEMAETVAQEPLISKEEQLFVVEFAFKTSDKELTNKLIDELAVTNKDSDSIIAKYKAMLDEKSVWISQIENLLIALEMYRIEEEKAINRLADILNAYGIDVTADEIRTVGTNDLKERVKREITL</sequence>
<evidence type="ECO:0000313" key="2">
    <source>
        <dbReference type="Proteomes" id="UP000199701"/>
    </source>
</evidence>
<protein>
    <submittedName>
        <fullName evidence="1">Uncharacterized protein</fullName>
    </submittedName>
</protein>
<accession>A0A1I0MAR9</accession>
<dbReference type="EMBL" id="FOJI01000001">
    <property type="protein sequence ID" value="SEV85044.1"/>
    <property type="molecule type" value="Genomic_DNA"/>
</dbReference>